<dbReference type="RefSeq" id="WP_075418247.1">
    <property type="nucleotide sequence ID" value="NZ_MSKL01000019.1"/>
</dbReference>
<evidence type="ECO:0000256" key="2">
    <source>
        <dbReference type="ARBA" id="ARBA00022777"/>
    </source>
</evidence>
<dbReference type="Proteomes" id="UP000186394">
    <property type="component" value="Unassembled WGS sequence"/>
</dbReference>
<accession>A0A1Q8VM92</accession>
<dbReference type="InterPro" id="IPR011611">
    <property type="entry name" value="PfkB_dom"/>
</dbReference>
<reference evidence="4 5" key="1">
    <citation type="submission" date="2016-12" db="EMBL/GenBank/DDBJ databases">
        <title>Genomic comparison of strains in the 'Actinomyces naeslundii' group.</title>
        <authorList>
            <person name="Mughal S.R."/>
            <person name="Do T."/>
            <person name="Gilbert S.C."/>
            <person name="Witherden E.A."/>
            <person name="Didelot X."/>
            <person name="Beighton D."/>
        </authorList>
    </citation>
    <scope>NUCLEOTIDE SEQUENCE [LARGE SCALE GENOMIC DNA]</scope>
    <source>
        <strain evidence="4 5">P6N</strain>
    </source>
</reference>
<evidence type="ECO:0000256" key="1">
    <source>
        <dbReference type="ARBA" id="ARBA00022679"/>
    </source>
</evidence>
<name>A0A1Q8VM92_9ACTO</name>
<gene>
    <name evidence="4" type="ORF">BKH28_07680</name>
</gene>
<feature type="domain" description="Carbohydrate kinase PfkB" evidence="3">
    <location>
        <begin position="5"/>
        <end position="301"/>
    </location>
</feature>
<dbReference type="OrthoDB" id="8578462at2"/>
<evidence type="ECO:0000259" key="3">
    <source>
        <dbReference type="Pfam" id="PF00294"/>
    </source>
</evidence>
<evidence type="ECO:0000313" key="4">
    <source>
        <dbReference type="EMBL" id="OLO49199.1"/>
    </source>
</evidence>
<dbReference type="Gene3D" id="3.40.1190.20">
    <property type="match status" value="1"/>
</dbReference>
<dbReference type="SUPFAM" id="SSF53613">
    <property type="entry name" value="Ribokinase-like"/>
    <property type="match status" value="1"/>
</dbReference>
<protein>
    <submittedName>
        <fullName evidence="4">Kinase</fullName>
    </submittedName>
</protein>
<keyword evidence="2 4" id="KW-0418">Kinase</keyword>
<dbReference type="InterPro" id="IPR029056">
    <property type="entry name" value="Ribokinase-like"/>
</dbReference>
<dbReference type="EMBL" id="MSKL01000019">
    <property type="protein sequence ID" value="OLO49199.1"/>
    <property type="molecule type" value="Genomic_DNA"/>
</dbReference>
<dbReference type="PANTHER" id="PTHR10584">
    <property type="entry name" value="SUGAR KINASE"/>
    <property type="match status" value="1"/>
</dbReference>
<dbReference type="GO" id="GO:0005829">
    <property type="term" value="C:cytosol"/>
    <property type="evidence" value="ECO:0007669"/>
    <property type="project" value="TreeGrafter"/>
</dbReference>
<dbReference type="PANTHER" id="PTHR10584:SF166">
    <property type="entry name" value="RIBOKINASE"/>
    <property type="match status" value="1"/>
</dbReference>
<dbReference type="AlphaFoldDB" id="A0A1Q8VM92"/>
<proteinExistence type="predicted"/>
<organism evidence="4 5">
    <name type="scientific">Actinomyces oris</name>
    <dbReference type="NCBI Taxonomy" id="544580"/>
    <lineage>
        <taxon>Bacteria</taxon>
        <taxon>Bacillati</taxon>
        <taxon>Actinomycetota</taxon>
        <taxon>Actinomycetes</taxon>
        <taxon>Actinomycetales</taxon>
        <taxon>Actinomycetaceae</taxon>
        <taxon>Actinomyces</taxon>
    </lineage>
</organism>
<keyword evidence="1" id="KW-0808">Transferase</keyword>
<evidence type="ECO:0000313" key="5">
    <source>
        <dbReference type="Proteomes" id="UP000186394"/>
    </source>
</evidence>
<dbReference type="GO" id="GO:0016301">
    <property type="term" value="F:kinase activity"/>
    <property type="evidence" value="ECO:0007669"/>
    <property type="project" value="UniProtKB-KW"/>
</dbReference>
<dbReference type="Pfam" id="PF00294">
    <property type="entry name" value="PfkB"/>
    <property type="match status" value="1"/>
</dbReference>
<sequence>MMGRVIHTGQVVIDLTLRVEAIPEPGGDVFADESSMAVGGGFNVLAAARRLGVETLYAGPLGEGPFAEAAREALETIGVDHVGPVAPGDQGYCVAMTDARAERTFISTCGAETRGPADAFDHLEVSDDDIVYLSGYSLADDASRTALERLAGRLIEARAGCTALFDVSPMVGSVPMSALERIGGLAPIWSLNEREAGLLAGRLGLRAEIGDHGAVCETLASRLGIVLVRAGAQGSWFSDGGRARHTPSIPVTPVDTNGAGDAHSGVLAAALARGVDLTTALRWANVAGALTTTRFGPATCPSEAEIRALA</sequence>
<comment type="caution">
    <text evidence="4">The sequence shown here is derived from an EMBL/GenBank/DDBJ whole genome shotgun (WGS) entry which is preliminary data.</text>
</comment>